<dbReference type="Proteomes" id="UP000030745">
    <property type="component" value="Unassembled WGS sequence"/>
</dbReference>
<protein>
    <recommendedName>
        <fullName evidence="1">Phosphatidate phosphatase APP1 catalytic domain-containing protein</fullName>
    </recommendedName>
</protein>
<gene>
    <name evidence="2" type="ORF">SPRG_05236</name>
</gene>
<feature type="domain" description="Phosphatidate phosphatase APP1 catalytic" evidence="1">
    <location>
        <begin position="237"/>
        <end position="378"/>
    </location>
</feature>
<dbReference type="EMBL" id="KK583203">
    <property type="protein sequence ID" value="KDO30045.1"/>
    <property type="molecule type" value="Genomic_DNA"/>
</dbReference>
<dbReference type="PANTHER" id="PTHR40861">
    <property type="entry name" value="DUF2183 DOMAIN-CONTAINING PROTEIN"/>
    <property type="match status" value="1"/>
</dbReference>
<dbReference type="AlphaFoldDB" id="A0A067CLF4"/>
<accession>A0A067CLF4</accession>
<evidence type="ECO:0000313" key="2">
    <source>
        <dbReference type="EMBL" id="KDO30045.1"/>
    </source>
</evidence>
<proteinExistence type="predicted"/>
<evidence type="ECO:0000259" key="1">
    <source>
        <dbReference type="Pfam" id="PF09949"/>
    </source>
</evidence>
<reference evidence="2 3" key="1">
    <citation type="journal article" date="2013" name="PLoS Genet.">
        <title>Distinctive expansion of potential virulence genes in the genome of the oomycete fish pathogen Saprolegnia parasitica.</title>
        <authorList>
            <person name="Jiang R.H."/>
            <person name="de Bruijn I."/>
            <person name="Haas B.J."/>
            <person name="Belmonte R."/>
            <person name="Lobach L."/>
            <person name="Christie J."/>
            <person name="van den Ackerveken G."/>
            <person name="Bottin A."/>
            <person name="Bulone V."/>
            <person name="Diaz-Moreno S.M."/>
            <person name="Dumas B."/>
            <person name="Fan L."/>
            <person name="Gaulin E."/>
            <person name="Govers F."/>
            <person name="Grenville-Briggs L.J."/>
            <person name="Horner N.R."/>
            <person name="Levin J.Z."/>
            <person name="Mammella M."/>
            <person name="Meijer H.J."/>
            <person name="Morris P."/>
            <person name="Nusbaum C."/>
            <person name="Oome S."/>
            <person name="Phillips A.J."/>
            <person name="van Rooyen D."/>
            <person name="Rzeszutek E."/>
            <person name="Saraiva M."/>
            <person name="Secombes C.J."/>
            <person name="Seidl M.F."/>
            <person name="Snel B."/>
            <person name="Stassen J.H."/>
            <person name="Sykes S."/>
            <person name="Tripathy S."/>
            <person name="van den Berg H."/>
            <person name="Vega-Arreguin J.C."/>
            <person name="Wawra S."/>
            <person name="Young S.K."/>
            <person name="Zeng Q."/>
            <person name="Dieguez-Uribeondo J."/>
            <person name="Russ C."/>
            <person name="Tyler B.M."/>
            <person name="van West P."/>
        </authorList>
    </citation>
    <scope>NUCLEOTIDE SEQUENCE [LARGE SCALE GENOMIC DNA]</scope>
    <source>
        <strain evidence="2 3">CBS 223.65</strain>
    </source>
</reference>
<dbReference type="PANTHER" id="PTHR40861:SF1">
    <property type="entry name" value="PHOSPHATIDATE PHOSPHATASE APP1 CATALYTIC DOMAIN-CONTAINING PROTEIN"/>
    <property type="match status" value="1"/>
</dbReference>
<dbReference type="GeneID" id="24127638"/>
<dbReference type="GO" id="GO:0008195">
    <property type="term" value="F:phosphatidate phosphatase activity"/>
    <property type="evidence" value="ECO:0007669"/>
    <property type="project" value="InterPro"/>
</dbReference>
<evidence type="ECO:0000313" key="3">
    <source>
        <dbReference type="Proteomes" id="UP000030745"/>
    </source>
</evidence>
<name>A0A067CLF4_SAPPC</name>
<sequence length="470" mass="51969">MMSAMFRGQREMSTWRIAAGRMQRKWVGMKQRTTWHFKQRKSGVVFQVDGKDAPGEMHLRGKNVPLDDLSFCHNVLANASPETLNGILGAISPEGSDRFCTTMTCFMFHNCAPRVRSMVLDVLSKSRLPDISLANRGVIIRSIQQQLLSPLVRQKAEYQTAAFNILKGTHGVDLTLLKEDINAENSINALQDGFRGGDLYQLIYGAKDMTQVVSVMQHIAVESLKVSMAHKHKPLVKIMSDIDDTLFAGWADQRYPAHVLYPGVSHLYRSIAHGVDKAPSVTFLTARPRGFFSLGRTLTADHLVSLGMTNPTVLNGSVQGLVSNAKIAGLKLQNFERYATLFPEYQFVFFGDAGQGDALLASRLLDLYPDKVPAVFIHDIAPQEPTTGDGGAKDAYRAQGVVFYETYAGAGLAAYEKGLVSKEALTSLLDACTSELDQVPFIGALGPEKRARRLDELEIDRQKIQRLLSY</sequence>
<dbReference type="RefSeq" id="XP_012199226.1">
    <property type="nucleotide sequence ID" value="XM_012343836.1"/>
</dbReference>
<dbReference type="Pfam" id="PF09949">
    <property type="entry name" value="APP1_cat"/>
    <property type="match status" value="1"/>
</dbReference>
<dbReference type="KEGG" id="spar:SPRG_05236"/>
<organism evidence="2 3">
    <name type="scientific">Saprolegnia parasitica (strain CBS 223.65)</name>
    <dbReference type="NCBI Taxonomy" id="695850"/>
    <lineage>
        <taxon>Eukaryota</taxon>
        <taxon>Sar</taxon>
        <taxon>Stramenopiles</taxon>
        <taxon>Oomycota</taxon>
        <taxon>Saprolegniomycetes</taxon>
        <taxon>Saprolegniales</taxon>
        <taxon>Saprolegniaceae</taxon>
        <taxon>Saprolegnia</taxon>
    </lineage>
</organism>
<keyword evidence="3" id="KW-1185">Reference proteome</keyword>
<dbReference type="InterPro" id="IPR019236">
    <property type="entry name" value="APP1_cat"/>
</dbReference>
<dbReference type="OMA" id="ITEVVTM"/>
<dbReference type="OrthoDB" id="2117591at2759"/>
<dbReference type="VEuPathDB" id="FungiDB:SPRG_05236"/>